<feature type="transmembrane region" description="Helical" evidence="8">
    <location>
        <begin position="471"/>
        <end position="493"/>
    </location>
</feature>
<evidence type="ECO:0000256" key="6">
    <source>
        <dbReference type="ARBA" id="ARBA00023136"/>
    </source>
</evidence>
<dbReference type="GO" id="GO:0044341">
    <property type="term" value="P:sodium-dependent phosphate transport"/>
    <property type="evidence" value="ECO:0007669"/>
    <property type="project" value="InterPro"/>
</dbReference>
<evidence type="ECO:0000256" key="8">
    <source>
        <dbReference type="SAM" id="Phobius"/>
    </source>
</evidence>
<feature type="region of interest" description="Disordered" evidence="7">
    <location>
        <begin position="1"/>
        <end position="41"/>
    </location>
</feature>
<feature type="transmembrane region" description="Helical" evidence="8">
    <location>
        <begin position="423"/>
        <end position="445"/>
    </location>
</feature>
<comment type="caution">
    <text evidence="9">The sequence shown here is derived from an EMBL/GenBank/DDBJ whole genome shotgun (WGS) entry which is preliminary data.</text>
</comment>
<evidence type="ECO:0000256" key="5">
    <source>
        <dbReference type="ARBA" id="ARBA00022989"/>
    </source>
</evidence>
<dbReference type="PANTHER" id="PTHR10010">
    <property type="entry name" value="SOLUTE CARRIER FAMILY 34 SODIUM PHOSPHATE , MEMBER 2-RELATED"/>
    <property type="match status" value="1"/>
</dbReference>
<dbReference type="EMBL" id="AGNL01049276">
    <property type="protein sequence ID" value="EJK44751.1"/>
    <property type="molecule type" value="Genomic_DNA"/>
</dbReference>
<protein>
    <submittedName>
        <fullName evidence="9">Uncharacterized protein</fullName>
    </submittedName>
</protein>
<keyword evidence="6 8" id="KW-0472">Membrane</keyword>
<evidence type="ECO:0000313" key="10">
    <source>
        <dbReference type="Proteomes" id="UP000266841"/>
    </source>
</evidence>
<feature type="compositionally biased region" description="Acidic residues" evidence="7">
    <location>
        <begin position="1"/>
        <end position="14"/>
    </location>
</feature>
<accession>K0R7T0</accession>
<gene>
    <name evidence="9" type="ORF">THAOC_36688</name>
</gene>
<dbReference type="Pfam" id="PF02690">
    <property type="entry name" value="Na_Pi_cotrans"/>
    <property type="match status" value="2"/>
</dbReference>
<dbReference type="GO" id="GO:0005436">
    <property type="term" value="F:sodium:phosphate symporter activity"/>
    <property type="evidence" value="ECO:0007669"/>
    <property type="project" value="InterPro"/>
</dbReference>
<evidence type="ECO:0000313" key="9">
    <source>
        <dbReference type="EMBL" id="EJK44751.1"/>
    </source>
</evidence>
<proteinExistence type="inferred from homology"/>
<keyword evidence="10" id="KW-1185">Reference proteome</keyword>
<evidence type="ECO:0000256" key="2">
    <source>
        <dbReference type="ARBA" id="ARBA00005808"/>
    </source>
</evidence>
<dbReference type="InterPro" id="IPR003841">
    <property type="entry name" value="Na/Pi_transpt"/>
</dbReference>
<dbReference type="NCBIfam" id="NF037997">
    <property type="entry name" value="Na_Pi_symport"/>
    <property type="match status" value="2"/>
</dbReference>
<keyword evidence="5 8" id="KW-1133">Transmembrane helix</keyword>
<feature type="non-terminal residue" evidence="9">
    <location>
        <position position="1"/>
    </location>
</feature>
<keyword evidence="3" id="KW-1003">Cell membrane</keyword>
<evidence type="ECO:0000256" key="4">
    <source>
        <dbReference type="ARBA" id="ARBA00022692"/>
    </source>
</evidence>
<evidence type="ECO:0000256" key="1">
    <source>
        <dbReference type="ARBA" id="ARBA00004651"/>
    </source>
</evidence>
<dbReference type="Proteomes" id="UP000266841">
    <property type="component" value="Unassembled WGS sequence"/>
</dbReference>
<dbReference type="AlphaFoldDB" id="K0R7T0"/>
<dbReference type="OMA" id="FSASWAW"/>
<sequence>DQEEAAVAADDDDAAANGRPRTKPPQWTPEEGGVEPKMRRAAPSVRYGDEGYEEAIDLDGMENINIDDTTWGEVRVPESFRERDRFIFSLELLGTGAKVLTGCAAAGLFGGNTNPVASLIVGMLVTVLLQSSSTTTSIIVSLVGAGSIPVEPAIFMVMGSNIGTSVTNTIVAMGQMGNGLELERAFAGATVHDMFNFLSVLILFPIEWATQMLARMTQAMTVNYNPSEGGKKSKGIKVIISPILDKIVISNKKVIEEVANGKSCDEYYPTECNPSGTQTYQACAKDGRVGLITCSKEGYCPAFFEEGATQSSDTVSGAIAVVLGIIFLVLCLMGLVTILKRMLLGSSTRIIKKATAINGYISMLIGCAITIAVQSSSVTTSVLTPLVGVGVVTVDQMYPLTLGANIGTTVTSMLAAVVADNTAAMQVALAHFFFNIFGIIIWYPVPRMRRVPIAMAKSLGKATRWWRGFPFLYLAVVFFALPLILLGISSLLVGGETSLITLGSILVIAIAFTLAKFLWWWFKKDGAAKTQANFQRRQHKKDIHARVTDEWDPLVSQVKAIKEHIGLEDEEDTEKPRKAKLESTSILTGTLAVVPCVSSTCWTTKPTKNLNEAPAHDTSTTTFLNTDTVLEATNTKCAHVTIVGVASYPHATHWLHRSMLTR</sequence>
<feature type="transmembrane region" description="Helical" evidence="8">
    <location>
        <begin position="360"/>
        <end position="378"/>
    </location>
</feature>
<evidence type="ECO:0000256" key="3">
    <source>
        <dbReference type="ARBA" id="ARBA00022475"/>
    </source>
</evidence>
<reference evidence="9 10" key="1">
    <citation type="journal article" date="2012" name="Genome Biol.">
        <title>Genome and low-iron response of an oceanic diatom adapted to chronic iron limitation.</title>
        <authorList>
            <person name="Lommer M."/>
            <person name="Specht M."/>
            <person name="Roy A.S."/>
            <person name="Kraemer L."/>
            <person name="Andreson R."/>
            <person name="Gutowska M.A."/>
            <person name="Wolf J."/>
            <person name="Bergner S.V."/>
            <person name="Schilhabel M.B."/>
            <person name="Klostermeier U.C."/>
            <person name="Beiko R.G."/>
            <person name="Rosenstiel P."/>
            <person name="Hippler M."/>
            <person name="Laroche J."/>
        </authorList>
    </citation>
    <scope>NUCLEOTIDE SEQUENCE [LARGE SCALE GENOMIC DNA]</scope>
    <source>
        <strain evidence="9 10">CCMP1005</strain>
    </source>
</reference>
<comment type="subcellular location">
    <subcellularLocation>
        <location evidence="1">Cell membrane</location>
        <topology evidence="1">Multi-pass membrane protein</topology>
    </subcellularLocation>
</comment>
<feature type="transmembrane region" description="Helical" evidence="8">
    <location>
        <begin position="318"/>
        <end position="339"/>
    </location>
</feature>
<dbReference type="eggNOG" id="ENOG502QQ3I">
    <property type="taxonomic scope" value="Eukaryota"/>
</dbReference>
<name>K0R7T0_THAOC</name>
<evidence type="ECO:0000256" key="7">
    <source>
        <dbReference type="SAM" id="MobiDB-lite"/>
    </source>
</evidence>
<keyword evidence="4 8" id="KW-0812">Transmembrane</keyword>
<feature type="transmembrane region" description="Helical" evidence="8">
    <location>
        <begin position="499"/>
        <end position="522"/>
    </location>
</feature>
<dbReference type="GO" id="GO:0005886">
    <property type="term" value="C:plasma membrane"/>
    <property type="evidence" value="ECO:0007669"/>
    <property type="project" value="UniProtKB-SubCell"/>
</dbReference>
<dbReference type="PANTHER" id="PTHR10010:SF46">
    <property type="entry name" value="SODIUM-DEPENDENT PHOSPHATE TRANSPORT PROTEIN 2B"/>
    <property type="match status" value="1"/>
</dbReference>
<dbReference type="OrthoDB" id="67833at2759"/>
<organism evidence="9 10">
    <name type="scientific">Thalassiosira oceanica</name>
    <name type="common">Marine diatom</name>
    <dbReference type="NCBI Taxonomy" id="159749"/>
    <lineage>
        <taxon>Eukaryota</taxon>
        <taxon>Sar</taxon>
        <taxon>Stramenopiles</taxon>
        <taxon>Ochrophyta</taxon>
        <taxon>Bacillariophyta</taxon>
        <taxon>Coscinodiscophyceae</taxon>
        <taxon>Thalassiosirophycidae</taxon>
        <taxon>Thalassiosirales</taxon>
        <taxon>Thalassiosiraceae</taxon>
        <taxon>Thalassiosira</taxon>
    </lineage>
</organism>
<comment type="similarity">
    <text evidence="2">Belongs to the SLC34A transporter family.</text>
</comment>